<evidence type="ECO:0000313" key="5">
    <source>
        <dbReference type="EMBL" id="ADV67480.1"/>
    </source>
</evidence>
<accession>E8U8U1</accession>
<dbReference type="OrthoDB" id="72402at2"/>
<dbReference type="InterPro" id="IPR000119">
    <property type="entry name" value="Hist_DNA-bd"/>
</dbReference>
<dbReference type="InterPro" id="IPR010992">
    <property type="entry name" value="IHF-like_DNA-bd_dom_sf"/>
</dbReference>
<keyword evidence="1" id="KW-0226">DNA condensation</keyword>
<dbReference type="HOGENOM" id="CLU_105066_3_0_0"/>
<dbReference type="AlphaFoldDB" id="E8U8U1"/>
<dbReference type="PANTHER" id="PTHR33175">
    <property type="entry name" value="DNA-BINDING PROTEIN HU"/>
    <property type="match status" value="1"/>
</dbReference>
<dbReference type="RefSeq" id="WP_013556985.1">
    <property type="nucleotide sequence ID" value="NC_014958.1"/>
</dbReference>
<dbReference type="STRING" id="709986.Deima_1832"/>
<keyword evidence="2 5" id="KW-0238">DNA-binding</keyword>
<evidence type="ECO:0000256" key="3">
    <source>
        <dbReference type="RuleBase" id="RU003939"/>
    </source>
</evidence>
<sequence>MTKRNASKAAQTTTDQGDSAGNDSSKVGKTQLVDLVTDRTSLNRKQSAEAIDAALGIIVSALRDGKSVGLPGLGTFAVRATAERTGVKPGTSERITIAAGKKVGFKVASTLKGNL</sequence>
<organism evidence="5 6">
    <name type="scientific">Deinococcus maricopensis (strain DSM 21211 / LMG 22137 / NRRL B-23946 / LB-34)</name>
    <dbReference type="NCBI Taxonomy" id="709986"/>
    <lineage>
        <taxon>Bacteria</taxon>
        <taxon>Thermotogati</taxon>
        <taxon>Deinococcota</taxon>
        <taxon>Deinococci</taxon>
        <taxon>Deinococcales</taxon>
        <taxon>Deinococcaceae</taxon>
        <taxon>Deinococcus</taxon>
    </lineage>
</organism>
<dbReference type="KEGG" id="dmr:Deima_1832"/>
<protein>
    <submittedName>
        <fullName evidence="5">Histone family protein DNA-binding protein</fullName>
    </submittedName>
</protein>
<evidence type="ECO:0000256" key="4">
    <source>
        <dbReference type="SAM" id="MobiDB-lite"/>
    </source>
</evidence>
<proteinExistence type="inferred from homology"/>
<dbReference type="PANTHER" id="PTHR33175:SF3">
    <property type="entry name" value="DNA-BINDING PROTEIN HU-BETA"/>
    <property type="match status" value="1"/>
</dbReference>
<dbReference type="GO" id="GO:0005829">
    <property type="term" value="C:cytosol"/>
    <property type="evidence" value="ECO:0007669"/>
    <property type="project" value="TreeGrafter"/>
</dbReference>
<name>E8U8U1_DEIML</name>
<reference evidence="6" key="2">
    <citation type="submission" date="2011-01" db="EMBL/GenBank/DDBJ databases">
        <title>The complete genome of Deinococcus maricopensis DSM 21211.</title>
        <authorList>
            <consortium name="US DOE Joint Genome Institute (JGI-PGF)"/>
            <person name="Lucas S."/>
            <person name="Copeland A."/>
            <person name="Lapidus A."/>
            <person name="Goodwin L."/>
            <person name="Pitluck S."/>
            <person name="Kyrpides N."/>
            <person name="Mavromatis K."/>
            <person name="Pagani I."/>
            <person name="Ivanova N."/>
            <person name="Ovchinnikova G."/>
            <person name="Zeytun A."/>
            <person name="Detter J.C."/>
            <person name="Han C."/>
            <person name="Land M."/>
            <person name="Hauser L."/>
            <person name="Markowitz V."/>
            <person name="Cheng J.-F."/>
            <person name="Hugenholtz P."/>
            <person name="Woyke T."/>
            <person name="Wu D."/>
            <person name="Pukall R."/>
            <person name="Gehrich-Schroeter G."/>
            <person name="Brambilla E."/>
            <person name="Klenk H.-P."/>
            <person name="Eisen J.A."/>
        </authorList>
    </citation>
    <scope>NUCLEOTIDE SEQUENCE [LARGE SCALE GENOMIC DNA]</scope>
    <source>
        <strain evidence="6">DSM 21211 / LMG 22137 / NRRL B-23946 / LB-34</strain>
    </source>
</reference>
<evidence type="ECO:0000256" key="2">
    <source>
        <dbReference type="ARBA" id="ARBA00023125"/>
    </source>
</evidence>
<dbReference type="GO" id="GO:0030261">
    <property type="term" value="P:chromosome condensation"/>
    <property type="evidence" value="ECO:0007669"/>
    <property type="project" value="UniProtKB-KW"/>
</dbReference>
<reference evidence="5 6" key="1">
    <citation type="journal article" date="2011" name="Stand. Genomic Sci.">
        <title>Complete genome sequence of Deinococcus maricopensis type strain (LB-34).</title>
        <authorList>
            <person name="Pukall R."/>
            <person name="Zeytun A."/>
            <person name="Lucas S."/>
            <person name="Lapidus A."/>
            <person name="Hammon N."/>
            <person name="Deshpande S."/>
            <person name="Nolan M."/>
            <person name="Cheng J.F."/>
            <person name="Pitluck S."/>
            <person name="Liolios K."/>
            <person name="Pagani I."/>
            <person name="Mikhailova N."/>
            <person name="Ivanova N."/>
            <person name="Mavromatis K."/>
            <person name="Pati A."/>
            <person name="Tapia R."/>
            <person name="Han C."/>
            <person name="Goodwin L."/>
            <person name="Chen A."/>
            <person name="Palaniappan K."/>
            <person name="Land M."/>
            <person name="Hauser L."/>
            <person name="Chang Y.J."/>
            <person name="Jeffries C.D."/>
            <person name="Brambilla E.M."/>
            <person name="Rohde M."/>
            <person name="Goker M."/>
            <person name="Detter J.C."/>
            <person name="Woyke T."/>
            <person name="Bristow J."/>
            <person name="Eisen J.A."/>
            <person name="Markowitz V."/>
            <person name="Hugenholtz P."/>
            <person name="Kyrpides N.C."/>
            <person name="Klenk H.P."/>
        </authorList>
    </citation>
    <scope>NUCLEOTIDE SEQUENCE [LARGE SCALE GENOMIC DNA]</scope>
    <source>
        <strain evidence="6">DSM 21211 / LMG 22137 / NRRL B-23946 / LB-34</strain>
    </source>
</reference>
<dbReference type="GO" id="GO:0003677">
    <property type="term" value="F:DNA binding"/>
    <property type="evidence" value="ECO:0007669"/>
    <property type="project" value="UniProtKB-KW"/>
</dbReference>
<keyword evidence="6" id="KW-1185">Reference proteome</keyword>
<gene>
    <name evidence="5" type="ordered locus">Deima_1832</name>
</gene>
<evidence type="ECO:0000256" key="1">
    <source>
        <dbReference type="ARBA" id="ARBA00023067"/>
    </source>
</evidence>
<feature type="region of interest" description="Disordered" evidence="4">
    <location>
        <begin position="1"/>
        <end position="29"/>
    </location>
</feature>
<dbReference type="eggNOG" id="COG0776">
    <property type="taxonomic scope" value="Bacteria"/>
</dbReference>
<dbReference type="SMART" id="SM00411">
    <property type="entry name" value="BHL"/>
    <property type="match status" value="1"/>
</dbReference>
<dbReference type="SUPFAM" id="SSF47729">
    <property type="entry name" value="IHF-like DNA-binding proteins"/>
    <property type="match status" value="1"/>
</dbReference>
<dbReference type="Pfam" id="PF00216">
    <property type="entry name" value="Bac_DNA_binding"/>
    <property type="match status" value="1"/>
</dbReference>
<dbReference type="Gene3D" id="4.10.520.10">
    <property type="entry name" value="IHF-like DNA-binding proteins"/>
    <property type="match status" value="1"/>
</dbReference>
<evidence type="ECO:0000313" key="6">
    <source>
        <dbReference type="Proteomes" id="UP000008635"/>
    </source>
</evidence>
<feature type="compositionally biased region" description="Polar residues" evidence="4">
    <location>
        <begin position="8"/>
        <end position="28"/>
    </location>
</feature>
<dbReference type="EMBL" id="CP002454">
    <property type="protein sequence ID" value="ADV67480.1"/>
    <property type="molecule type" value="Genomic_DNA"/>
</dbReference>
<dbReference type="GO" id="GO:0030527">
    <property type="term" value="F:structural constituent of chromatin"/>
    <property type="evidence" value="ECO:0007669"/>
    <property type="project" value="InterPro"/>
</dbReference>
<dbReference type="Proteomes" id="UP000008635">
    <property type="component" value="Chromosome"/>
</dbReference>
<comment type="similarity">
    <text evidence="3">Belongs to the bacterial histone-like protein family.</text>
</comment>